<dbReference type="Gene3D" id="1.20.1420.30">
    <property type="entry name" value="NCX, central ion-binding region"/>
    <property type="match status" value="2"/>
</dbReference>
<reference evidence="10" key="1">
    <citation type="submission" date="2023-02" db="EMBL/GenBank/DDBJ databases">
        <authorList>
            <person name="Palmer J.M."/>
        </authorList>
    </citation>
    <scope>NUCLEOTIDE SEQUENCE</scope>
    <source>
        <strain evidence="10">FW57</strain>
    </source>
</reference>
<dbReference type="GO" id="GO:0008273">
    <property type="term" value="F:calcium, potassium:sodium antiporter activity"/>
    <property type="evidence" value="ECO:0007669"/>
    <property type="project" value="TreeGrafter"/>
</dbReference>
<protein>
    <recommendedName>
        <fullName evidence="9">Sodium/calcium exchanger membrane region domain-containing protein</fullName>
    </recommendedName>
</protein>
<dbReference type="GO" id="GO:0006874">
    <property type="term" value="P:intracellular calcium ion homeostasis"/>
    <property type="evidence" value="ECO:0007669"/>
    <property type="project" value="TreeGrafter"/>
</dbReference>
<proteinExistence type="inferred from homology"/>
<feature type="transmembrane region" description="Helical" evidence="8">
    <location>
        <begin position="6"/>
        <end position="26"/>
    </location>
</feature>
<dbReference type="InterPro" id="IPR004837">
    <property type="entry name" value="NaCa_Exmemb"/>
</dbReference>
<evidence type="ECO:0000313" key="10">
    <source>
        <dbReference type="EMBL" id="KAG7294237.1"/>
    </source>
</evidence>
<feature type="domain" description="Sodium/calcium exchanger membrane region" evidence="9">
    <location>
        <begin position="14"/>
        <end position="149"/>
    </location>
</feature>
<feature type="domain" description="Sodium/calcium exchanger membrane region" evidence="9">
    <location>
        <begin position="243"/>
        <end position="331"/>
    </location>
</feature>
<comment type="caution">
    <text evidence="10">The sequence shown here is derived from an EMBL/GenBank/DDBJ whole genome shotgun (WGS) entry which is preliminary data.</text>
</comment>
<dbReference type="PANTHER" id="PTHR10846:SF8">
    <property type="entry name" value="INNER MEMBRANE PROTEIN YRBG"/>
    <property type="match status" value="1"/>
</dbReference>
<keyword evidence="3" id="KW-0050">Antiport</keyword>
<keyword evidence="3" id="KW-0813">Transport</keyword>
<dbReference type="FunFam" id="1.20.1420.30:FF:000039">
    <property type="entry name" value="WGS project CABT00000000 data, contig 2.3"/>
    <property type="match status" value="1"/>
</dbReference>
<evidence type="ECO:0000256" key="6">
    <source>
        <dbReference type="ARBA" id="ARBA00023136"/>
    </source>
</evidence>
<keyword evidence="6 8" id="KW-0472">Membrane</keyword>
<evidence type="ECO:0000256" key="5">
    <source>
        <dbReference type="ARBA" id="ARBA00022989"/>
    </source>
</evidence>
<dbReference type="EMBL" id="JAHCVI010000001">
    <property type="protein sequence ID" value="KAG7294237.1"/>
    <property type="molecule type" value="Genomic_DNA"/>
</dbReference>
<feature type="transmembrane region" description="Helical" evidence="8">
    <location>
        <begin position="134"/>
        <end position="156"/>
    </location>
</feature>
<keyword evidence="11" id="KW-1185">Reference proteome</keyword>
<feature type="transmembrane region" description="Helical" evidence="8">
    <location>
        <begin position="239"/>
        <end position="261"/>
    </location>
</feature>
<feature type="compositionally biased region" description="Polar residues" evidence="7">
    <location>
        <begin position="187"/>
        <end position="202"/>
    </location>
</feature>
<evidence type="ECO:0000256" key="1">
    <source>
        <dbReference type="ARBA" id="ARBA00004141"/>
    </source>
</evidence>
<feature type="compositionally biased region" description="Acidic residues" evidence="7">
    <location>
        <begin position="165"/>
        <end position="184"/>
    </location>
</feature>
<keyword evidence="4 8" id="KW-0812">Transmembrane</keyword>
<evidence type="ECO:0000256" key="4">
    <source>
        <dbReference type="ARBA" id="ARBA00022692"/>
    </source>
</evidence>
<feature type="transmembrane region" description="Helical" evidence="8">
    <location>
        <begin position="109"/>
        <end position="128"/>
    </location>
</feature>
<feature type="transmembrane region" description="Helical" evidence="8">
    <location>
        <begin position="306"/>
        <end position="329"/>
    </location>
</feature>
<feature type="compositionally biased region" description="Pro residues" evidence="7">
    <location>
        <begin position="214"/>
        <end position="229"/>
    </location>
</feature>
<keyword evidence="5 8" id="KW-1133">Transmembrane helix</keyword>
<comment type="similarity">
    <text evidence="2">Belongs to the Ca(2+):cation antiporter (CaCA) (TC 2.A.19) family. SLC24A subfamily.</text>
</comment>
<evidence type="ECO:0000313" key="11">
    <source>
        <dbReference type="Proteomes" id="UP001197093"/>
    </source>
</evidence>
<dbReference type="AlphaFoldDB" id="A0AAD4F6W6"/>
<dbReference type="InterPro" id="IPR044880">
    <property type="entry name" value="NCX_ion-bd_dom_sf"/>
</dbReference>
<accession>A0AAD4F6W6</accession>
<dbReference type="InterPro" id="IPR004481">
    <property type="entry name" value="K/Na/Ca-exchanger"/>
</dbReference>
<evidence type="ECO:0000256" key="3">
    <source>
        <dbReference type="ARBA" id="ARBA00022449"/>
    </source>
</evidence>
<dbReference type="GO" id="GO:0005262">
    <property type="term" value="F:calcium channel activity"/>
    <property type="evidence" value="ECO:0007669"/>
    <property type="project" value="TreeGrafter"/>
</dbReference>
<evidence type="ECO:0000256" key="8">
    <source>
        <dbReference type="SAM" id="Phobius"/>
    </source>
</evidence>
<dbReference type="PANTHER" id="PTHR10846">
    <property type="entry name" value="SODIUM/POTASSIUM/CALCIUM EXCHANGER"/>
    <property type="match status" value="1"/>
</dbReference>
<evidence type="ECO:0000256" key="7">
    <source>
        <dbReference type="SAM" id="MobiDB-lite"/>
    </source>
</evidence>
<evidence type="ECO:0000256" key="2">
    <source>
        <dbReference type="ARBA" id="ARBA00005364"/>
    </source>
</evidence>
<comment type="subcellular location">
    <subcellularLocation>
        <location evidence="1">Membrane</location>
        <topology evidence="1">Multi-pass membrane protein</topology>
    </subcellularLocation>
</comment>
<feature type="transmembrane region" description="Helical" evidence="8">
    <location>
        <begin position="74"/>
        <end position="97"/>
    </location>
</feature>
<evidence type="ECO:0000259" key="9">
    <source>
        <dbReference type="Pfam" id="PF01699"/>
    </source>
</evidence>
<name>A0AAD4F6W6_9PEZI</name>
<dbReference type="Pfam" id="PF01699">
    <property type="entry name" value="Na_Ca_ex"/>
    <property type="match status" value="2"/>
</dbReference>
<dbReference type="Proteomes" id="UP001197093">
    <property type="component" value="Unassembled WGS sequence"/>
</dbReference>
<feature type="region of interest" description="Disordered" evidence="7">
    <location>
        <begin position="162"/>
        <end position="237"/>
    </location>
</feature>
<sequence>MRVANADVLLFNISSFIAGLFLLEYGADKFIDHTAIVAKRLNVSPTLIGLLTCGAEWEELVVVIVALGQKNSNLALGNIIGSSIANILSSFSLGLLVIGKAEFDRSSKIYTTLLLAATSLFLGLLATVKTVPTWITGSLLTLIFAVYVASVATLIYQGTLTAPENDSDSESDSDDDDSDSDSDNDSASTNPNISTRQTTLPTTHPVPNEEQPLLHPPPPAVSPLPPAKPQPHKPNRKPLLTHLLHLTLGLAALLIASYVLAHSASTLGRELSLSSTVVGTTLLSLATTLPEKFVAVLGGARRQPGILVANTVGSNIFLVTLCGGVLLLAGTRRRWPGFHAGGGRGRVGGGGGILGVVLVGARRWMGVVMLGRIWGSWVEVGMGGGWMGIEETVGFCEGRGVAEEGKGREFEVSRACIGWPWRRDVKVYMMFSPVTGDT</sequence>
<organism evidence="10 11">
    <name type="scientific">Staphylotrichum longicolle</name>
    <dbReference type="NCBI Taxonomy" id="669026"/>
    <lineage>
        <taxon>Eukaryota</taxon>
        <taxon>Fungi</taxon>
        <taxon>Dikarya</taxon>
        <taxon>Ascomycota</taxon>
        <taxon>Pezizomycotina</taxon>
        <taxon>Sordariomycetes</taxon>
        <taxon>Sordariomycetidae</taxon>
        <taxon>Sordariales</taxon>
        <taxon>Chaetomiaceae</taxon>
        <taxon>Staphylotrichum</taxon>
    </lineage>
</organism>
<dbReference type="GO" id="GO:0005886">
    <property type="term" value="C:plasma membrane"/>
    <property type="evidence" value="ECO:0007669"/>
    <property type="project" value="TreeGrafter"/>
</dbReference>
<gene>
    <name evidence="10" type="ORF">NEMBOFW57_004307</name>
</gene>